<dbReference type="AlphaFoldDB" id="A0A2S0KEJ3"/>
<reference evidence="1 2" key="1">
    <citation type="submission" date="2018-03" db="EMBL/GenBank/DDBJ databases">
        <title>Characteristics and genome of n-alkane degrading marine bacteria Gordonia iterans isolated from crude oil contaminated in Tae-an, South Korea.</title>
        <authorList>
            <person name="Lee S.-S."/>
            <person name="Kim H."/>
        </authorList>
    </citation>
    <scope>NUCLEOTIDE SEQUENCE [LARGE SCALE GENOMIC DNA]</scope>
    <source>
        <strain evidence="1 2">Co17</strain>
    </source>
</reference>
<dbReference type="Gene3D" id="2.30.110.10">
    <property type="entry name" value="Electron Transport, Fmn-binding Protein, Chain A"/>
    <property type="match status" value="1"/>
</dbReference>
<evidence type="ECO:0000313" key="1">
    <source>
        <dbReference type="EMBL" id="AVM00095.1"/>
    </source>
</evidence>
<organism evidence="1 2">
    <name type="scientific">Gordonia iterans</name>
    <dbReference type="NCBI Taxonomy" id="1004901"/>
    <lineage>
        <taxon>Bacteria</taxon>
        <taxon>Bacillati</taxon>
        <taxon>Actinomycetota</taxon>
        <taxon>Actinomycetes</taxon>
        <taxon>Mycobacteriales</taxon>
        <taxon>Gordoniaceae</taxon>
        <taxon>Gordonia</taxon>
    </lineage>
</organism>
<evidence type="ECO:0000313" key="2">
    <source>
        <dbReference type="Proteomes" id="UP000239814"/>
    </source>
</evidence>
<proteinExistence type="predicted"/>
<dbReference type="RefSeq" id="WP_105941826.1">
    <property type="nucleotide sequence ID" value="NZ_CP027433.1"/>
</dbReference>
<dbReference type="KEGG" id="git:C6V83_07230"/>
<dbReference type="OrthoDB" id="3778270at2"/>
<gene>
    <name evidence="1" type="ORF">C6V83_07230</name>
</gene>
<protein>
    <submittedName>
        <fullName evidence="1">Nitroreductase family deazaflavin-dependent oxidoreductase</fullName>
    </submittedName>
</protein>
<keyword evidence="2" id="KW-1185">Reference proteome</keyword>
<accession>A0A2S0KEJ3</accession>
<dbReference type="Proteomes" id="UP000239814">
    <property type="component" value="Chromosome"/>
</dbReference>
<dbReference type="EMBL" id="CP027433">
    <property type="protein sequence ID" value="AVM00095.1"/>
    <property type="molecule type" value="Genomic_DNA"/>
</dbReference>
<dbReference type="InterPro" id="IPR012349">
    <property type="entry name" value="Split_barrel_FMN-bd"/>
</dbReference>
<sequence length="126" mass="13593">MRVPRLVARANKYVTNPIQGLWAPRLAPWAVVEHVGRISGTAYSTPVLAWVRDGRLSIPLVYGADSDWVQNVLAAGEFMLVRGGRRQHIAGPRILPPDSPDVVGLAKVVGRPFDGVLFGRVTGASS</sequence>
<name>A0A2S0KEJ3_9ACTN</name>